<dbReference type="InterPro" id="IPR059117">
    <property type="entry name" value="APS_kinase_dom"/>
</dbReference>
<comment type="caution">
    <text evidence="9">The sequence shown here is derived from an EMBL/GenBank/DDBJ whole genome shotgun (WGS) entry which is preliminary data.</text>
</comment>
<dbReference type="GO" id="GO:0010134">
    <property type="term" value="P:sulfate assimilation via adenylyl sulfate reduction"/>
    <property type="evidence" value="ECO:0007669"/>
    <property type="project" value="TreeGrafter"/>
</dbReference>
<comment type="function">
    <text evidence="6 7">Catalyzes the synthesis of activated sulfate.</text>
</comment>
<dbReference type="PANTHER" id="PTHR42700:SF1">
    <property type="entry name" value="SULFATE ADENYLYLTRANSFERASE"/>
    <property type="match status" value="1"/>
</dbReference>
<evidence type="ECO:0000256" key="1">
    <source>
        <dbReference type="ARBA" id="ARBA00001823"/>
    </source>
</evidence>
<feature type="active site" description="Phosphoserine intermediate" evidence="6">
    <location>
        <position position="112"/>
    </location>
</feature>
<dbReference type="InterPro" id="IPR002891">
    <property type="entry name" value="APS"/>
</dbReference>
<dbReference type="NCBIfam" id="TIGR00455">
    <property type="entry name" value="apsK"/>
    <property type="match status" value="1"/>
</dbReference>
<dbReference type="InterPro" id="IPR050512">
    <property type="entry name" value="Sulf_AdTrans/APS_kinase"/>
</dbReference>
<gene>
    <name evidence="6" type="primary">cysC</name>
    <name evidence="9" type="ORF">GGD50_006300</name>
</gene>
<evidence type="ECO:0000313" key="10">
    <source>
        <dbReference type="Proteomes" id="UP000549882"/>
    </source>
</evidence>
<dbReference type="InterPro" id="IPR027417">
    <property type="entry name" value="P-loop_NTPase"/>
</dbReference>
<evidence type="ECO:0000259" key="8">
    <source>
        <dbReference type="Pfam" id="PF01583"/>
    </source>
</evidence>
<keyword evidence="3 6" id="KW-0808">Transferase</keyword>
<dbReference type="GO" id="GO:0070814">
    <property type="term" value="P:hydrogen sulfide biosynthetic process"/>
    <property type="evidence" value="ECO:0007669"/>
    <property type="project" value="UniProtKB-UniRule"/>
</dbReference>
<accession>A0A7W8XXZ1</accession>
<comment type="pathway">
    <text evidence="6 7">Sulfur metabolism; hydrogen sulfide biosynthesis; sulfite from sulfate: step 2/3.</text>
</comment>
<sequence length="204" mass="23027">MAYDKLQSTRAYARMPEITRPERERLNTHKGRVIWFTGLSGSGKSTIAGALESELHRQGKRAYVLDGDRLRMGLNKDLGFSDADRAENIRRVAEVAKLMKDAGVIVLTACISPFEREREFARELIGKDDFCLIYVNTPLEICEHRDSKGLYKRARAGLISNMTGINSTYEAPSSPNIVLCSGRRDVQEIVQEILRRIDPLQNIS</sequence>
<dbReference type="PANTHER" id="PTHR42700">
    <property type="entry name" value="SULFATE ADENYLYLTRANSFERASE"/>
    <property type="match status" value="1"/>
</dbReference>
<protein>
    <recommendedName>
        <fullName evidence="2 6">Adenylyl-sulfate kinase</fullName>
        <ecNumber evidence="2 6">2.7.1.25</ecNumber>
    </recommendedName>
    <alternativeName>
        <fullName evidence="6">APS kinase</fullName>
    </alternativeName>
    <alternativeName>
        <fullName evidence="6">ATP adenosine-5'-phosphosulfate 3'-phosphotransferase</fullName>
    </alternativeName>
    <alternativeName>
        <fullName evidence="6">Adenosine-5'-phosphosulfate kinase</fullName>
    </alternativeName>
</protein>
<evidence type="ECO:0000256" key="4">
    <source>
        <dbReference type="ARBA" id="ARBA00022741"/>
    </source>
</evidence>
<dbReference type="SUPFAM" id="SSF52540">
    <property type="entry name" value="P-loop containing nucleoside triphosphate hydrolases"/>
    <property type="match status" value="1"/>
</dbReference>
<dbReference type="UniPathway" id="UPA00140">
    <property type="reaction ID" value="UER00205"/>
</dbReference>
<organism evidence="9 10">
    <name type="scientific">Rhizobium paranaense</name>
    <dbReference type="NCBI Taxonomy" id="1650438"/>
    <lineage>
        <taxon>Bacteria</taxon>
        <taxon>Pseudomonadati</taxon>
        <taxon>Pseudomonadota</taxon>
        <taxon>Alphaproteobacteria</taxon>
        <taxon>Hyphomicrobiales</taxon>
        <taxon>Rhizobiaceae</taxon>
        <taxon>Rhizobium/Agrobacterium group</taxon>
        <taxon>Rhizobium</taxon>
    </lineage>
</organism>
<evidence type="ECO:0000256" key="5">
    <source>
        <dbReference type="ARBA" id="ARBA00022840"/>
    </source>
</evidence>
<dbReference type="GO" id="GO:0019379">
    <property type="term" value="P:sulfate assimilation, phosphoadenylyl sulfate reduction by phosphoadenylyl-sulfate reductase (thioredoxin)"/>
    <property type="evidence" value="ECO:0007669"/>
    <property type="project" value="TreeGrafter"/>
</dbReference>
<keyword evidence="4 6" id="KW-0547">Nucleotide-binding</keyword>
<keyword evidence="10" id="KW-1185">Reference proteome</keyword>
<feature type="domain" description="APS kinase" evidence="8">
    <location>
        <begin position="30"/>
        <end position="179"/>
    </location>
</feature>
<dbReference type="GO" id="GO:0004020">
    <property type="term" value="F:adenylylsulfate kinase activity"/>
    <property type="evidence" value="ECO:0007669"/>
    <property type="project" value="UniProtKB-UniRule"/>
</dbReference>
<dbReference type="EMBL" id="JACHBI010000022">
    <property type="protein sequence ID" value="MBB5577645.1"/>
    <property type="molecule type" value="Genomic_DNA"/>
</dbReference>
<dbReference type="Gene3D" id="3.40.50.300">
    <property type="entry name" value="P-loop containing nucleotide triphosphate hydrolases"/>
    <property type="match status" value="1"/>
</dbReference>
<dbReference type="GO" id="GO:0004781">
    <property type="term" value="F:sulfate adenylyltransferase (ATP) activity"/>
    <property type="evidence" value="ECO:0007669"/>
    <property type="project" value="TreeGrafter"/>
</dbReference>
<dbReference type="RefSeq" id="WP_183940920.1">
    <property type="nucleotide sequence ID" value="NZ_JACHBI010000022.1"/>
</dbReference>
<dbReference type="CDD" id="cd02027">
    <property type="entry name" value="APSK"/>
    <property type="match status" value="1"/>
</dbReference>
<name>A0A7W8XXZ1_9HYPH</name>
<reference evidence="9 10" key="1">
    <citation type="submission" date="2020-08" db="EMBL/GenBank/DDBJ databases">
        <title>Genomic Encyclopedia of Type Strains, Phase IV (KMG-V): Genome sequencing to study the core and pangenomes of soil and plant-associated prokaryotes.</title>
        <authorList>
            <person name="Whitman W."/>
        </authorList>
    </citation>
    <scope>NUCLEOTIDE SEQUENCE [LARGE SCALE GENOMIC DNA]</scope>
    <source>
        <strain evidence="9 10">SEMIA 4064</strain>
    </source>
</reference>
<keyword evidence="5 6" id="KW-0067">ATP-binding</keyword>
<dbReference type="AlphaFoldDB" id="A0A7W8XXZ1"/>
<dbReference type="EC" id="2.7.1.25" evidence="2 6"/>
<dbReference type="Pfam" id="PF01583">
    <property type="entry name" value="APS_kinase"/>
    <property type="match status" value="1"/>
</dbReference>
<comment type="catalytic activity">
    <reaction evidence="1 6 7">
        <text>adenosine 5'-phosphosulfate + ATP = 3'-phosphoadenylyl sulfate + ADP + H(+)</text>
        <dbReference type="Rhea" id="RHEA:24152"/>
        <dbReference type="ChEBI" id="CHEBI:15378"/>
        <dbReference type="ChEBI" id="CHEBI:30616"/>
        <dbReference type="ChEBI" id="CHEBI:58243"/>
        <dbReference type="ChEBI" id="CHEBI:58339"/>
        <dbReference type="ChEBI" id="CHEBI:456216"/>
        <dbReference type="EC" id="2.7.1.25"/>
    </reaction>
</comment>
<evidence type="ECO:0000256" key="3">
    <source>
        <dbReference type="ARBA" id="ARBA00022679"/>
    </source>
</evidence>
<evidence type="ECO:0000256" key="6">
    <source>
        <dbReference type="HAMAP-Rule" id="MF_00065"/>
    </source>
</evidence>
<dbReference type="Proteomes" id="UP000549882">
    <property type="component" value="Unassembled WGS sequence"/>
</dbReference>
<dbReference type="GO" id="GO:0005737">
    <property type="term" value="C:cytoplasm"/>
    <property type="evidence" value="ECO:0007669"/>
    <property type="project" value="TreeGrafter"/>
</dbReference>
<keyword evidence="6 7" id="KW-0418">Kinase</keyword>
<dbReference type="NCBIfam" id="NF003013">
    <property type="entry name" value="PRK03846.1"/>
    <property type="match status" value="1"/>
</dbReference>
<feature type="binding site" evidence="6">
    <location>
        <begin position="38"/>
        <end position="45"/>
    </location>
    <ligand>
        <name>ATP</name>
        <dbReference type="ChEBI" id="CHEBI:30616"/>
    </ligand>
</feature>
<proteinExistence type="inferred from homology"/>
<dbReference type="GO" id="GO:0005524">
    <property type="term" value="F:ATP binding"/>
    <property type="evidence" value="ECO:0007669"/>
    <property type="project" value="UniProtKB-UniRule"/>
</dbReference>
<evidence type="ECO:0000313" key="9">
    <source>
        <dbReference type="EMBL" id="MBB5577645.1"/>
    </source>
</evidence>
<keyword evidence="6" id="KW-0597">Phosphoprotein</keyword>
<evidence type="ECO:0000256" key="7">
    <source>
        <dbReference type="RuleBase" id="RU004347"/>
    </source>
</evidence>
<dbReference type="HAMAP" id="MF_00065">
    <property type="entry name" value="Adenylyl_sulf_kinase"/>
    <property type="match status" value="1"/>
</dbReference>
<evidence type="ECO:0000256" key="2">
    <source>
        <dbReference type="ARBA" id="ARBA00012121"/>
    </source>
</evidence>
<comment type="similarity">
    <text evidence="6 7">Belongs to the APS kinase family.</text>
</comment>